<comment type="caution">
    <text evidence="1">The sequence shown here is derived from an EMBL/GenBank/DDBJ whole genome shotgun (WGS) entry which is preliminary data.</text>
</comment>
<dbReference type="EMBL" id="BOOF01000052">
    <property type="protein sequence ID" value="GIH66343.1"/>
    <property type="molecule type" value="Genomic_DNA"/>
</dbReference>
<keyword evidence="2" id="KW-1185">Reference proteome</keyword>
<accession>A0ABQ4GY53</accession>
<evidence type="ECO:0000313" key="2">
    <source>
        <dbReference type="Proteomes" id="UP000660454"/>
    </source>
</evidence>
<proteinExistence type="predicted"/>
<evidence type="ECO:0000313" key="1">
    <source>
        <dbReference type="EMBL" id="GIH66343.1"/>
    </source>
</evidence>
<name>A0ABQ4GY53_9ACTN</name>
<protein>
    <recommendedName>
        <fullName evidence="3">TPM domain-containing protein</fullName>
    </recommendedName>
</protein>
<gene>
    <name evidence="1" type="ORF">Msi02_71600</name>
</gene>
<reference evidence="1 2" key="1">
    <citation type="submission" date="2021-01" db="EMBL/GenBank/DDBJ databases">
        <title>Whole genome shotgun sequence of Microbispora siamensis NBRC 104113.</title>
        <authorList>
            <person name="Komaki H."/>
            <person name="Tamura T."/>
        </authorList>
    </citation>
    <scope>NUCLEOTIDE SEQUENCE [LARGE SCALE GENOMIC DNA]</scope>
    <source>
        <strain evidence="1 2">NBRC 104113</strain>
    </source>
</reference>
<sequence length="134" mass="15439">MGVMNAPTAKPKGACQGMEQLRPIQKRQREYQEQLLTELRDELEERGITAVLIVDEKNRPALDATDSRLRPRRVYVHLAFLWFYWGDQHDERVSCLKLGPAADRIEKAAREGWRDGEQGELGIDLTKILDAHRS</sequence>
<organism evidence="1 2">
    <name type="scientific">Microbispora siamensis</name>
    <dbReference type="NCBI Taxonomy" id="564413"/>
    <lineage>
        <taxon>Bacteria</taxon>
        <taxon>Bacillati</taxon>
        <taxon>Actinomycetota</taxon>
        <taxon>Actinomycetes</taxon>
        <taxon>Streptosporangiales</taxon>
        <taxon>Streptosporangiaceae</taxon>
        <taxon>Microbispora</taxon>
    </lineage>
</organism>
<evidence type="ECO:0008006" key="3">
    <source>
        <dbReference type="Google" id="ProtNLM"/>
    </source>
</evidence>
<dbReference type="Proteomes" id="UP000660454">
    <property type="component" value="Unassembled WGS sequence"/>
</dbReference>